<dbReference type="SUPFAM" id="SSF53187">
    <property type="entry name" value="Zn-dependent exopeptidases"/>
    <property type="match status" value="1"/>
</dbReference>
<protein>
    <submittedName>
        <fullName evidence="2">N-formylglutamate amidohydrolase</fullName>
    </submittedName>
</protein>
<accession>H1SFQ9</accession>
<name>H1SFQ9_9BURK</name>
<dbReference type="Pfam" id="PF05013">
    <property type="entry name" value="FGase"/>
    <property type="match status" value="1"/>
</dbReference>
<feature type="compositionally biased region" description="Basic and acidic residues" evidence="1">
    <location>
        <begin position="381"/>
        <end position="395"/>
    </location>
</feature>
<evidence type="ECO:0000313" key="2">
    <source>
        <dbReference type="EMBL" id="EHP38631.1"/>
    </source>
</evidence>
<feature type="region of interest" description="Disordered" evidence="1">
    <location>
        <begin position="381"/>
        <end position="401"/>
    </location>
</feature>
<keyword evidence="2" id="KW-0378">Hydrolase</keyword>
<comment type="caution">
    <text evidence="2">The sequence shown here is derived from an EMBL/GenBank/DDBJ whole genome shotgun (WGS) entry which is preliminary data.</text>
</comment>
<dbReference type="Proteomes" id="UP000005808">
    <property type="component" value="Unassembled WGS sequence"/>
</dbReference>
<sequence length="401" mass="43283">MVDSPHSGLRHTESLPLAAEPSALLTGWDAYVDELFAHTPEVGGALLSAAFPRWLVDANRARDDIDPELVDGELPYPIHPSDKARRGMGVLRRFALPGVPVYSGKLPPELVERLLATYYDPYHAALAGLIEARHARFGAVWHIDCHSMKSRGNAMNIDNGAIRPDFVIGNRDGKSCSADFVAVVVDALRGLGYEVGVNAPYKGAQLVAAYSDPARGRHSLQVEINRVLYLDEARFAKHEGFATLQAHLSQVLEQVAGSAMEIDNGERSTVGALPPDDPRRGNRHPRTRGSWQAHNRCHRARGRDQQGAGDAPVPYEGGRGGGTAGASGRVLRQVREGLLCRCRCRESRGSTVGTDPGVSRIRLPSTIAGLCHPGLHCREPRAAVRSQGEDGREGGAHQGRG</sequence>
<evidence type="ECO:0000256" key="1">
    <source>
        <dbReference type="SAM" id="MobiDB-lite"/>
    </source>
</evidence>
<dbReference type="EMBL" id="AHJE01000114">
    <property type="protein sequence ID" value="EHP38631.1"/>
    <property type="molecule type" value="Genomic_DNA"/>
</dbReference>
<dbReference type="InterPro" id="IPR007709">
    <property type="entry name" value="N-FG_amidohydro"/>
</dbReference>
<evidence type="ECO:0000313" key="3">
    <source>
        <dbReference type="Proteomes" id="UP000005808"/>
    </source>
</evidence>
<organism evidence="2 3">
    <name type="scientific">Cupriavidus basilensis OR16</name>
    <dbReference type="NCBI Taxonomy" id="1127483"/>
    <lineage>
        <taxon>Bacteria</taxon>
        <taxon>Pseudomonadati</taxon>
        <taxon>Pseudomonadota</taxon>
        <taxon>Betaproteobacteria</taxon>
        <taxon>Burkholderiales</taxon>
        <taxon>Burkholderiaceae</taxon>
        <taxon>Cupriavidus</taxon>
    </lineage>
</organism>
<gene>
    <name evidence="2" type="ORF">OR16_35942</name>
</gene>
<proteinExistence type="predicted"/>
<dbReference type="Gene3D" id="3.40.630.40">
    <property type="entry name" value="Zn-dependent exopeptidases"/>
    <property type="match status" value="1"/>
</dbReference>
<dbReference type="PATRIC" id="fig|1127483.3.peg.7178"/>
<dbReference type="AlphaFoldDB" id="H1SFQ9"/>
<feature type="region of interest" description="Disordered" evidence="1">
    <location>
        <begin position="263"/>
        <end position="328"/>
    </location>
</feature>
<dbReference type="GO" id="GO:0016787">
    <property type="term" value="F:hydrolase activity"/>
    <property type="evidence" value="ECO:0007669"/>
    <property type="project" value="UniProtKB-KW"/>
</dbReference>
<reference evidence="2 3" key="1">
    <citation type="journal article" date="2012" name="J. Bacteriol.">
        <title>De Novo Genome Project of Cupriavidus basilensis OR16.</title>
        <authorList>
            <person name="Cserhati M."/>
            <person name="Kriszt B."/>
            <person name="Szoboszlay S."/>
            <person name="Toth A."/>
            <person name="Szabo I."/>
            <person name="Tancsics A."/>
            <person name="Nagy I."/>
            <person name="Horvath B."/>
            <person name="Nagy I."/>
            <person name="Kukolya J."/>
        </authorList>
    </citation>
    <scope>NUCLEOTIDE SEQUENCE [LARGE SCALE GENOMIC DNA]</scope>
    <source>
        <strain evidence="2 3">OR16</strain>
    </source>
</reference>